<organism evidence="4 5">
    <name type="scientific">Salinimicrobium flavum</name>
    <dbReference type="NCBI Taxonomy" id="1737065"/>
    <lineage>
        <taxon>Bacteria</taxon>
        <taxon>Pseudomonadati</taxon>
        <taxon>Bacteroidota</taxon>
        <taxon>Flavobacteriia</taxon>
        <taxon>Flavobacteriales</taxon>
        <taxon>Flavobacteriaceae</taxon>
        <taxon>Salinimicrobium</taxon>
    </lineage>
</organism>
<accession>A0ABW5ISP5</accession>
<dbReference type="EMBL" id="JBHULT010000005">
    <property type="protein sequence ID" value="MFD2516478.1"/>
    <property type="molecule type" value="Genomic_DNA"/>
</dbReference>
<feature type="compositionally biased region" description="Acidic residues" evidence="2">
    <location>
        <begin position="110"/>
        <end position="124"/>
    </location>
</feature>
<evidence type="ECO:0000256" key="1">
    <source>
        <dbReference type="SAM" id="Coils"/>
    </source>
</evidence>
<keyword evidence="3" id="KW-0732">Signal</keyword>
<keyword evidence="5" id="KW-1185">Reference proteome</keyword>
<gene>
    <name evidence="4" type="ORF">ACFSTG_01080</name>
</gene>
<dbReference type="RefSeq" id="WP_380747606.1">
    <property type="nucleotide sequence ID" value="NZ_JBHULT010000005.1"/>
</dbReference>
<feature type="signal peptide" evidence="3">
    <location>
        <begin position="1"/>
        <end position="22"/>
    </location>
</feature>
<proteinExistence type="predicted"/>
<protein>
    <recommendedName>
        <fullName evidence="6">Outer membrane protein beta-barrel domain-containing protein</fullName>
    </recommendedName>
</protein>
<feature type="region of interest" description="Disordered" evidence="2">
    <location>
        <begin position="102"/>
        <end position="124"/>
    </location>
</feature>
<evidence type="ECO:0000313" key="5">
    <source>
        <dbReference type="Proteomes" id="UP001597468"/>
    </source>
</evidence>
<evidence type="ECO:0000256" key="3">
    <source>
        <dbReference type="SAM" id="SignalP"/>
    </source>
</evidence>
<comment type="caution">
    <text evidence="4">The sequence shown here is derived from an EMBL/GenBank/DDBJ whole genome shotgun (WGS) entry which is preliminary data.</text>
</comment>
<sequence>MKKTTIYLLLFIFSLGIPSLQAQEETPAEKIEKLEKEKEKIIAEEKEALKKEVEKINLRLEKKEIDWEKAEELKSEAAKKHALNIENRVAIIDNQIALLSRDGKEKDPDRENDEWGDDDDDDEDDWHYKSHYSRTTTHLVVAVGFNNALLEDQSLNDSDFKIGGSRFFELGMAWKTRVFEQSNWLRLRYGFSFQFNGLKPTDNRYFVENGDLTQLQEHELDLDKSKFRMDNLVFPVHFELGPSKKIETERSVWFSTRNQLRIGLGGYAGFNIGQRQKLKFEENGEKVKQKLKAGYNTNEFIYGLSGYLGWGGTALYVKYDLNPIFDDPNPELRNVSLGLRFDVN</sequence>
<name>A0ABW5ISP5_9FLAO</name>
<dbReference type="Proteomes" id="UP001597468">
    <property type="component" value="Unassembled WGS sequence"/>
</dbReference>
<evidence type="ECO:0008006" key="6">
    <source>
        <dbReference type="Google" id="ProtNLM"/>
    </source>
</evidence>
<feature type="coiled-coil region" evidence="1">
    <location>
        <begin position="28"/>
        <end position="73"/>
    </location>
</feature>
<evidence type="ECO:0000256" key="2">
    <source>
        <dbReference type="SAM" id="MobiDB-lite"/>
    </source>
</evidence>
<evidence type="ECO:0000313" key="4">
    <source>
        <dbReference type="EMBL" id="MFD2516478.1"/>
    </source>
</evidence>
<feature type="chain" id="PRO_5047423438" description="Outer membrane protein beta-barrel domain-containing protein" evidence="3">
    <location>
        <begin position="23"/>
        <end position="344"/>
    </location>
</feature>
<keyword evidence="1" id="KW-0175">Coiled coil</keyword>
<reference evidence="5" key="1">
    <citation type="journal article" date="2019" name="Int. J. Syst. Evol. Microbiol.">
        <title>The Global Catalogue of Microorganisms (GCM) 10K type strain sequencing project: providing services to taxonomists for standard genome sequencing and annotation.</title>
        <authorList>
            <consortium name="The Broad Institute Genomics Platform"/>
            <consortium name="The Broad Institute Genome Sequencing Center for Infectious Disease"/>
            <person name="Wu L."/>
            <person name="Ma J."/>
        </authorList>
    </citation>
    <scope>NUCLEOTIDE SEQUENCE [LARGE SCALE GENOMIC DNA]</scope>
    <source>
        <strain evidence="5">KCTC 42585</strain>
    </source>
</reference>